<keyword evidence="2" id="KW-1185">Reference proteome</keyword>
<reference evidence="1" key="1">
    <citation type="submission" date="2020-04" db="EMBL/GenBank/DDBJ databases">
        <title>Genome Sequencing for Pseudoaltermonas arctica.</title>
        <authorList>
            <person name="Elkins N.S."/>
        </authorList>
    </citation>
    <scope>NUCLEOTIDE SEQUENCE [LARGE SCALE GENOMIC DNA]</scope>
    <source>
        <strain evidence="1">NEC-BIFX-2020_0012</strain>
    </source>
</reference>
<accession>A0A7Y0HCL9</accession>
<dbReference type="RefSeq" id="WP_169021634.1">
    <property type="nucleotide sequence ID" value="NZ_JABBMT010000057.1"/>
</dbReference>
<comment type="caution">
    <text evidence="1">The sequence shown here is derived from an EMBL/GenBank/DDBJ whole genome shotgun (WGS) entry which is preliminary data.</text>
</comment>
<evidence type="ECO:0000313" key="2">
    <source>
        <dbReference type="Proteomes" id="UP000570493"/>
    </source>
</evidence>
<gene>
    <name evidence="1" type="ORF">HHO47_18540</name>
</gene>
<proteinExistence type="predicted"/>
<protein>
    <submittedName>
        <fullName evidence="1">Uncharacterized protein</fullName>
    </submittedName>
</protein>
<evidence type="ECO:0000313" key="1">
    <source>
        <dbReference type="EMBL" id="NMM42740.1"/>
    </source>
</evidence>
<dbReference type="AlphaFoldDB" id="A0A7Y0HCL9"/>
<dbReference type="EMBL" id="JABBMT010000057">
    <property type="protein sequence ID" value="NMM42740.1"/>
    <property type="molecule type" value="Genomic_DNA"/>
</dbReference>
<dbReference type="Proteomes" id="UP000570493">
    <property type="component" value="Unassembled WGS sequence"/>
</dbReference>
<name>A0A7Y0HCL9_9GAMM</name>
<organism evidence="1 2">
    <name type="scientific">Pseudoalteromonas arctica</name>
    <dbReference type="NCBI Taxonomy" id="394751"/>
    <lineage>
        <taxon>Bacteria</taxon>
        <taxon>Pseudomonadati</taxon>
        <taxon>Pseudomonadota</taxon>
        <taxon>Gammaproteobacteria</taxon>
        <taxon>Alteromonadales</taxon>
        <taxon>Pseudoalteromonadaceae</taxon>
        <taxon>Pseudoalteromonas</taxon>
    </lineage>
</organism>
<sequence>MKIFASCMECLKELGHPSFEPIFANYYDEPVAYIECDRGHKSALMLQSQKFEVLLESAANALIEGYTLEAASTLSSAYERFFEFSIKVLCSKQGVNEKEFNNTFKDVSRQSERQLGGFLFLYLLEFGESYALDKKLIEFRNKIIHKGYIPTPDEVAKFGEKVYSQIYQITQKLKSSCEEHIQKVVMADLLERNSKLPSNMPRATSTGTIFFSLSHAE</sequence>